<protein>
    <submittedName>
        <fullName evidence="2">Uncharacterized protein</fullName>
    </submittedName>
</protein>
<dbReference type="OrthoDB" id="193256at2"/>
<gene>
    <name evidence="2" type="ORF">AW736_16525</name>
</gene>
<dbReference type="Proteomes" id="UP000078486">
    <property type="component" value="Unassembled WGS sequence"/>
</dbReference>
<evidence type="ECO:0000256" key="1">
    <source>
        <dbReference type="SAM" id="Phobius"/>
    </source>
</evidence>
<dbReference type="RefSeq" id="WP_068771400.1">
    <property type="nucleotide sequence ID" value="NZ_CP109796.1"/>
</dbReference>
<dbReference type="EMBL" id="LRRQ01000127">
    <property type="protein sequence ID" value="OAM88447.1"/>
    <property type="molecule type" value="Genomic_DNA"/>
</dbReference>
<evidence type="ECO:0000313" key="3">
    <source>
        <dbReference type="Proteomes" id="UP000078486"/>
    </source>
</evidence>
<keyword evidence="1" id="KW-0812">Transmembrane</keyword>
<feature type="transmembrane region" description="Helical" evidence="1">
    <location>
        <begin position="21"/>
        <end position="43"/>
    </location>
</feature>
<comment type="caution">
    <text evidence="2">The sequence shown here is derived from an EMBL/GenBank/DDBJ whole genome shotgun (WGS) entry which is preliminary data.</text>
</comment>
<feature type="transmembrane region" description="Helical" evidence="1">
    <location>
        <begin position="49"/>
        <end position="69"/>
    </location>
</feature>
<evidence type="ECO:0000313" key="2">
    <source>
        <dbReference type="EMBL" id="OAM88447.1"/>
    </source>
</evidence>
<organism evidence="2 3">
    <name type="scientific">Termitidicoccus mucosus</name>
    <dbReference type="NCBI Taxonomy" id="1184151"/>
    <lineage>
        <taxon>Bacteria</taxon>
        <taxon>Pseudomonadati</taxon>
        <taxon>Verrucomicrobiota</taxon>
        <taxon>Opitutia</taxon>
        <taxon>Opitutales</taxon>
        <taxon>Opitutaceae</taxon>
        <taxon>Termitidicoccus</taxon>
    </lineage>
</organism>
<name>A0A178IH08_9BACT</name>
<proteinExistence type="predicted"/>
<keyword evidence="3" id="KW-1185">Reference proteome</keyword>
<accession>A0A178IH08</accession>
<dbReference type="STRING" id="1184151.AW736_16525"/>
<reference evidence="2 3" key="1">
    <citation type="submission" date="2016-01" db="EMBL/GenBank/DDBJ databases">
        <title>High potential of lignocellulose degradation of a new Verrucomicrobia species.</title>
        <authorList>
            <person name="Wang Y."/>
            <person name="Shi Y."/>
            <person name="Qiu Z."/>
            <person name="Liu S."/>
            <person name="Yang H."/>
        </authorList>
    </citation>
    <scope>NUCLEOTIDE SEQUENCE [LARGE SCALE GENOMIC DNA]</scope>
    <source>
        <strain evidence="2 3">TSB47</strain>
    </source>
</reference>
<keyword evidence="1" id="KW-1133">Transmembrane helix</keyword>
<keyword evidence="1" id="KW-0472">Membrane</keyword>
<dbReference type="AlphaFoldDB" id="A0A178IH08"/>
<sequence>MTILFPTPPQPMPDIGPRRRGGWPVALVSLAGSLAALACGSLLARQHPVLALIPALALGGPSAWGWWCVWQAGRDKSPLPRSHSLLAGTLGFDLSCTVRDVAVAAFFLDDRVPSGGVTRLLVFLENYASRRRIVLMRIGCHQGLGLPQDQELALHLLPAEAAVYELPLRVSKDSATGHHALPLTIRVRRPRGNGVRLPGARRHLYNIWCYHYTVPFEVWRCPLADAPGRQSLPAPSYLVLASPGKAQPRLEALQRLMSGIGGVHASV</sequence>